<comment type="caution">
    <text evidence="1">The sequence shown here is derived from an EMBL/GenBank/DDBJ whole genome shotgun (WGS) entry which is preliminary data.</text>
</comment>
<protein>
    <submittedName>
        <fullName evidence="1">DUF1833 domain-containing protein</fullName>
    </submittedName>
</protein>
<sequence length="173" mass="19169">MTTHEEAIREAYASCEGDIILETVELRHPAFQEGGSPIALRFVADGANHDLLLEDDAVMNPSEVVTFTSMPFGLDPPSDEEGAVPQVKFWVDNISSEVHKHMQQAVLIRSPVFVTWREYVVGQAGPQNRVDGIELRNVKVTSQRATATAQPGNWSDRLFGKVYDRDGFPTLST</sequence>
<proteinExistence type="predicted"/>
<dbReference type="Pfam" id="PF08875">
    <property type="entry name" value="DUF1833"/>
    <property type="match status" value="1"/>
</dbReference>
<reference evidence="1" key="1">
    <citation type="submission" date="2022-04" db="EMBL/GenBank/DDBJ databases">
        <title>Roseibium sp. CAU 1639 isolated from mud.</title>
        <authorList>
            <person name="Kim W."/>
        </authorList>
    </citation>
    <scope>NUCLEOTIDE SEQUENCE</scope>
    <source>
        <strain evidence="1">CAU 1639</strain>
    </source>
</reference>
<accession>A0ABT0H273</accession>
<name>A0ABT0H273_9HYPH</name>
<evidence type="ECO:0000313" key="2">
    <source>
        <dbReference type="Proteomes" id="UP001431221"/>
    </source>
</evidence>
<keyword evidence="2" id="KW-1185">Reference proteome</keyword>
<dbReference type="Proteomes" id="UP001431221">
    <property type="component" value="Unassembled WGS sequence"/>
</dbReference>
<dbReference type="RefSeq" id="WP_248158229.1">
    <property type="nucleotide sequence ID" value="NZ_JALNMJ010000022.1"/>
</dbReference>
<evidence type="ECO:0000313" key="1">
    <source>
        <dbReference type="EMBL" id="MCK7615175.1"/>
    </source>
</evidence>
<gene>
    <name evidence="1" type="ORF">M0H32_23670</name>
</gene>
<organism evidence="1 2">
    <name type="scientific">Roseibium sediminicola</name>
    <dbReference type="NCBI Taxonomy" id="2933272"/>
    <lineage>
        <taxon>Bacteria</taxon>
        <taxon>Pseudomonadati</taxon>
        <taxon>Pseudomonadota</taxon>
        <taxon>Alphaproteobacteria</taxon>
        <taxon>Hyphomicrobiales</taxon>
        <taxon>Stappiaceae</taxon>
        <taxon>Roseibium</taxon>
    </lineage>
</organism>
<dbReference type="InterPro" id="IPR014974">
    <property type="entry name" value="DUF1833"/>
</dbReference>
<dbReference type="EMBL" id="JALNMJ010000022">
    <property type="protein sequence ID" value="MCK7615175.1"/>
    <property type="molecule type" value="Genomic_DNA"/>
</dbReference>